<evidence type="ECO:0000256" key="5">
    <source>
        <dbReference type="ARBA" id="ARBA00023136"/>
    </source>
</evidence>
<dbReference type="PANTHER" id="PTHR38459">
    <property type="entry name" value="PROPHAGE BACTOPRENOL-LINKED GLUCOSE TRANSLOCASE HOMOLOG"/>
    <property type="match status" value="1"/>
</dbReference>
<protein>
    <submittedName>
        <fullName evidence="8">GtrA family protein</fullName>
    </submittedName>
</protein>
<accession>A0A212KD43</accession>
<keyword evidence="4 6" id="KW-1133">Transmembrane helix</keyword>
<feature type="transmembrane region" description="Helical" evidence="6">
    <location>
        <begin position="100"/>
        <end position="119"/>
    </location>
</feature>
<dbReference type="AlphaFoldDB" id="A0A212KD43"/>
<evidence type="ECO:0000256" key="1">
    <source>
        <dbReference type="ARBA" id="ARBA00004141"/>
    </source>
</evidence>
<dbReference type="Pfam" id="PF04138">
    <property type="entry name" value="GtrA_DPMS_TM"/>
    <property type="match status" value="1"/>
</dbReference>
<dbReference type="InterPro" id="IPR051401">
    <property type="entry name" value="GtrA_CellWall_Glycosyl"/>
</dbReference>
<keyword evidence="5 6" id="KW-0472">Membrane</keyword>
<evidence type="ECO:0000313" key="8">
    <source>
        <dbReference type="EMBL" id="SBW09582.1"/>
    </source>
</evidence>
<feature type="domain" description="GtrA/DPMS transmembrane" evidence="7">
    <location>
        <begin position="10"/>
        <end position="126"/>
    </location>
</feature>
<feature type="transmembrane region" description="Helical" evidence="6">
    <location>
        <begin position="39"/>
        <end position="61"/>
    </location>
</feature>
<feature type="transmembrane region" description="Helical" evidence="6">
    <location>
        <begin position="73"/>
        <end position="94"/>
    </location>
</feature>
<comment type="subcellular location">
    <subcellularLocation>
        <location evidence="1">Membrane</location>
        <topology evidence="1">Multi-pass membrane protein</topology>
    </subcellularLocation>
</comment>
<gene>
    <name evidence="8" type="ORF">KL86APRO_12627</name>
</gene>
<keyword evidence="3 6" id="KW-0812">Transmembrane</keyword>
<organism evidence="8">
    <name type="scientific">uncultured Alphaproteobacteria bacterium</name>
    <dbReference type="NCBI Taxonomy" id="91750"/>
    <lineage>
        <taxon>Bacteria</taxon>
        <taxon>Pseudomonadati</taxon>
        <taxon>Pseudomonadota</taxon>
        <taxon>Alphaproteobacteria</taxon>
        <taxon>environmental samples</taxon>
    </lineage>
</organism>
<name>A0A212KD43_9PROT</name>
<evidence type="ECO:0000256" key="2">
    <source>
        <dbReference type="ARBA" id="ARBA00009399"/>
    </source>
</evidence>
<dbReference type="GO" id="GO:0005886">
    <property type="term" value="C:plasma membrane"/>
    <property type="evidence" value="ECO:0007669"/>
    <property type="project" value="TreeGrafter"/>
</dbReference>
<feature type="transmembrane region" description="Helical" evidence="6">
    <location>
        <begin position="12"/>
        <end position="33"/>
    </location>
</feature>
<reference evidence="8" key="1">
    <citation type="submission" date="2016-04" db="EMBL/GenBank/DDBJ databases">
        <authorList>
            <person name="Evans L.H."/>
            <person name="Alamgir A."/>
            <person name="Owens N."/>
            <person name="Weber N.D."/>
            <person name="Virtaneva K."/>
            <person name="Barbian K."/>
            <person name="Babar A."/>
            <person name="Rosenke K."/>
        </authorList>
    </citation>
    <scope>NUCLEOTIDE SEQUENCE</scope>
    <source>
        <strain evidence="8">86</strain>
    </source>
</reference>
<evidence type="ECO:0000259" key="7">
    <source>
        <dbReference type="Pfam" id="PF04138"/>
    </source>
</evidence>
<dbReference type="EMBL" id="FLUO01000001">
    <property type="protein sequence ID" value="SBW09582.1"/>
    <property type="molecule type" value="Genomic_DNA"/>
</dbReference>
<sequence length="127" mass="14300">MRRRLNEFIRYVANGLIATAVHYLALTFFLQTLDLPSAGLANLMAACFGITCSFLGSRYFVFRRHDMPLAIQAAKFAGLYSSIALLHGALLFVWTDWAGLDYRIGFLFATGLQFALSYLGNKFLVFR</sequence>
<proteinExistence type="inferred from homology"/>
<evidence type="ECO:0000256" key="3">
    <source>
        <dbReference type="ARBA" id="ARBA00022692"/>
    </source>
</evidence>
<evidence type="ECO:0000256" key="6">
    <source>
        <dbReference type="SAM" id="Phobius"/>
    </source>
</evidence>
<dbReference type="InterPro" id="IPR007267">
    <property type="entry name" value="GtrA_DPMS_TM"/>
</dbReference>
<evidence type="ECO:0000256" key="4">
    <source>
        <dbReference type="ARBA" id="ARBA00022989"/>
    </source>
</evidence>
<dbReference type="GO" id="GO:0000271">
    <property type="term" value="P:polysaccharide biosynthetic process"/>
    <property type="evidence" value="ECO:0007669"/>
    <property type="project" value="InterPro"/>
</dbReference>
<comment type="similarity">
    <text evidence="2">Belongs to the GtrA family.</text>
</comment>
<dbReference type="PANTHER" id="PTHR38459:SF1">
    <property type="entry name" value="PROPHAGE BACTOPRENOL-LINKED GLUCOSE TRANSLOCASE HOMOLOG"/>
    <property type="match status" value="1"/>
</dbReference>